<name>A0A9P9EEC9_9PLEO</name>
<feature type="compositionally biased region" description="Low complexity" evidence="5">
    <location>
        <begin position="344"/>
        <end position="354"/>
    </location>
</feature>
<proteinExistence type="predicted"/>
<feature type="region of interest" description="Disordered" evidence="5">
    <location>
        <begin position="44"/>
        <end position="201"/>
    </location>
</feature>
<evidence type="ECO:0000256" key="2">
    <source>
        <dbReference type="ARBA" id="ARBA00022771"/>
    </source>
</evidence>
<feature type="compositionally biased region" description="Basic and acidic residues" evidence="5">
    <location>
        <begin position="712"/>
        <end position="733"/>
    </location>
</feature>
<evidence type="ECO:0000256" key="3">
    <source>
        <dbReference type="ARBA" id="ARBA00022833"/>
    </source>
</evidence>
<feature type="compositionally biased region" description="Low complexity" evidence="5">
    <location>
        <begin position="114"/>
        <end position="124"/>
    </location>
</feature>
<comment type="caution">
    <text evidence="7">The sequence shown here is derived from an EMBL/GenBank/DDBJ whole genome shotgun (WGS) entry which is preliminary data.</text>
</comment>
<sequence length="1099" mass="120569">MMAPSHVPAEQMPLQQHIYTDPAYVDLFSRGDQYNAHNAHNAHRGTIPWDQFNQNQNHAPPHQPSPAQPWHQNSLPHPQQQQQQQPPPQQQQSFNPISQPYTNHTPQYQTTPSYQYGQYHNGHNGHNGHGPASNFIPQPQQQQQQQQQQQPSAVDPSLSLPVDPNTLRQQQPSPYQIMRTTTPQAQPSAPSQPLQQNGTPLPAVRPVASPYQIPNAPAELYAQRPTPTPVPVQPVSIPNYEVPKGKLTGGFILIDQAALAKATNSSSLNKLVNFGTEPMHMPTNRTALPVYNPRQSVKELKKIGAGNKKLLDNLARKSSSTKSKIKTPSSANSPSGLKREVSDTDSYTDSSSDSDYSDEEEDEPSPLPAERPDEPHAAVRYDVIKATWHPRTSQPDSAKIKKSLHDFWESLNTIQKRWRTDSKAVTEAEDQKKTGELPVLKSRVTSQRDLLESALKSALEFAHPDVLYHLGQVKPFLYLCYQFLANRFKMQDYDGGLSSVLYQILARSAGTLTNELIEETKVIKALNSMKKNANDANKAMIQKVIDGAAAGSKKQKEQKVNSPPAAASEATEPKTLKRPAVPTTLRPVAEGPTVKKLKTPGPTTVQAKKGTVAVSASKGGAAANIVAQRRPGDKPAAVQVKAKATQMINKPTNVFSSLNAASKKAPIPPAAVKSNVPQKPAASAAKDKKPTPTVPRPTTSFAQTMAALMAKEEPAAPAKTEKQHPPETPEQKAKRLRKESRRHLRVTFRPDASLVEIKFFHHDPEEEQGHDANFVRDAGDIGGEGRMFKQHRDMDEEDDEEPELDYRAWTQPSSIDFSTVPSDERQRNFAPYGGGEQMPLSPEKEANQRREDSTLLVFYTDPADIPPSPREPVEPLNEPAKAATDFGVPPQFVLDRVPALPITTDLQMLLSQIQPLPSQPVAAPQPPTAPVPDIANIGAILQNLSPHSSILAQIPPPPLPPAVLGTNGGVPSLPFDPSTFGSLLATLAASGGPGAVMPPNLPNFQDISALQQMYSGAMQHEQTTQQHQPQSNQQTNGNKRPRDDVGNQSDRAYGSFKKQKPIKYNGDRPAYKVIPCKFYKQGNCTKGDDCTFIHDWNAK</sequence>
<dbReference type="Proteomes" id="UP000700596">
    <property type="component" value="Unassembled WGS sequence"/>
</dbReference>
<dbReference type="InterPro" id="IPR036855">
    <property type="entry name" value="Znf_CCCH_sf"/>
</dbReference>
<organism evidence="7 8">
    <name type="scientific">Dendryphion nanum</name>
    <dbReference type="NCBI Taxonomy" id="256645"/>
    <lineage>
        <taxon>Eukaryota</taxon>
        <taxon>Fungi</taxon>
        <taxon>Dikarya</taxon>
        <taxon>Ascomycota</taxon>
        <taxon>Pezizomycotina</taxon>
        <taxon>Dothideomycetes</taxon>
        <taxon>Pleosporomycetidae</taxon>
        <taxon>Pleosporales</taxon>
        <taxon>Torulaceae</taxon>
        <taxon>Dendryphion</taxon>
    </lineage>
</organism>
<dbReference type="SUPFAM" id="SSF90229">
    <property type="entry name" value="CCCH zinc finger"/>
    <property type="match status" value="1"/>
</dbReference>
<dbReference type="InterPro" id="IPR000571">
    <property type="entry name" value="Znf_CCCH"/>
</dbReference>
<feature type="compositionally biased region" description="Low complexity" evidence="5">
    <location>
        <begin position="666"/>
        <end position="684"/>
    </location>
</feature>
<feature type="region of interest" description="Disordered" evidence="5">
    <location>
        <begin position="550"/>
        <end position="610"/>
    </location>
</feature>
<reference evidence="7" key="1">
    <citation type="journal article" date="2021" name="Nat. Commun.">
        <title>Genetic determinants of endophytism in the Arabidopsis root mycobiome.</title>
        <authorList>
            <person name="Mesny F."/>
            <person name="Miyauchi S."/>
            <person name="Thiergart T."/>
            <person name="Pickel B."/>
            <person name="Atanasova L."/>
            <person name="Karlsson M."/>
            <person name="Huettel B."/>
            <person name="Barry K.W."/>
            <person name="Haridas S."/>
            <person name="Chen C."/>
            <person name="Bauer D."/>
            <person name="Andreopoulos W."/>
            <person name="Pangilinan J."/>
            <person name="LaButti K."/>
            <person name="Riley R."/>
            <person name="Lipzen A."/>
            <person name="Clum A."/>
            <person name="Drula E."/>
            <person name="Henrissat B."/>
            <person name="Kohler A."/>
            <person name="Grigoriev I.V."/>
            <person name="Martin F.M."/>
            <person name="Hacquard S."/>
        </authorList>
    </citation>
    <scope>NUCLEOTIDE SEQUENCE</scope>
    <source>
        <strain evidence="7">MPI-CAGE-CH-0243</strain>
    </source>
</reference>
<feature type="compositionally biased region" description="Low complexity" evidence="5">
    <location>
        <begin position="183"/>
        <end position="196"/>
    </location>
</feature>
<keyword evidence="8" id="KW-1185">Reference proteome</keyword>
<evidence type="ECO:0000313" key="7">
    <source>
        <dbReference type="EMBL" id="KAH7135591.1"/>
    </source>
</evidence>
<feature type="compositionally biased region" description="Low complexity" evidence="5">
    <location>
        <begin position="1019"/>
        <end position="1036"/>
    </location>
</feature>
<keyword evidence="1 4" id="KW-0479">Metal-binding</keyword>
<feature type="zinc finger region" description="C3H1-type" evidence="4">
    <location>
        <begin position="1070"/>
        <end position="1097"/>
    </location>
</feature>
<protein>
    <recommendedName>
        <fullName evidence="6">C3H1-type domain-containing protein</fullName>
    </recommendedName>
</protein>
<dbReference type="GO" id="GO:0008270">
    <property type="term" value="F:zinc ion binding"/>
    <property type="evidence" value="ECO:0007669"/>
    <property type="project" value="UniProtKB-KW"/>
</dbReference>
<dbReference type="PROSITE" id="PS50103">
    <property type="entry name" value="ZF_C3H1"/>
    <property type="match status" value="1"/>
</dbReference>
<feature type="region of interest" description="Disordered" evidence="5">
    <location>
        <begin position="666"/>
        <end position="698"/>
    </location>
</feature>
<evidence type="ECO:0000256" key="1">
    <source>
        <dbReference type="ARBA" id="ARBA00022723"/>
    </source>
</evidence>
<feature type="compositionally biased region" description="Low complexity" evidence="5">
    <location>
        <begin position="317"/>
        <end position="330"/>
    </location>
</feature>
<feature type="region of interest" description="Disordered" evidence="5">
    <location>
        <begin position="814"/>
        <end position="850"/>
    </location>
</feature>
<keyword evidence="2 4" id="KW-0863">Zinc-finger</keyword>
<keyword evidence="3 4" id="KW-0862">Zinc</keyword>
<feature type="compositionally biased region" description="Polar residues" evidence="5">
    <location>
        <begin position="93"/>
        <end position="113"/>
    </location>
</feature>
<dbReference type="AlphaFoldDB" id="A0A9P9EEC9"/>
<feature type="compositionally biased region" description="Polar residues" evidence="5">
    <location>
        <begin position="166"/>
        <end position="182"/>
    </location>
</feature>
<evidence type="ECO:0000259" key="6">
    <source>
        <dbReference type="PROSITE" id="PS50103"/>
    </source>
</evidence>
<feature type="compositionally biased region" description="Acidic residues" evidence="5">
    <location>
        <begin position="355"/>
        <end position="364"/>
    </location>
</feature>
<feature type="compositionally biased region" description="Low complexity" evidence="5">
    <location>
        <begin position="137"/>
        <end position="151"/>
    </location>
</feature>
<gene>
    <name evidence="7" type="ORF">B0J11DRAFT_163832</name>
</gene>
<dbReference type="SMART" id="SM00356">
    <property type="entry name" value="ZnF_C3H1"/>
    <property type="match status" value="1"/>
</dbReference>
<dbReference type="OrthoDB" id="4347at2759"/>
<feature type="compositionally biased region" description="Low complexity" evidence="5">
    <location>
        <begin position="68"/>
        <end position="84"/>
    </location>
</feature>
<feature type="domain" description="C3H1-type" evidence="6">
    <location>
        <begin position="1070"/>
        <end position="1097"/>
    </location>
</feature>
<dbReference type="EMBL" id="JAGMWT010000002">
    <property type="protein sequence ID" value="KAH7135591.1"/>
    <property type="molecule type" value="Genomic_DNA"/>
</dbReference>
<feature type="compositionally biased region" description="Basic residues" evidence="5">
    <location>
        <begin position="734"/>
        <end position="746"/>
    </location>
</feature>
<dbReference type="Gene3D" id="4.10.1000.10">
    <property type="entry name" value="Zinc finger, CCCH-type"/>
    <property type="match status" value="1"/>
</dbReference>
<evidence type="ECO:0000256" key="5">
    <source>
        <dbReference type="SAM" id="MobiDB-lite"/>
    </source>
</evidence>
<feature type="region of interest" description="Disordered" evidence="5">
    <location>
        <begin position="302"/>
        <end position="375"/>
    </location>
</feature>
<evidence type="ECO:0000313" key="8">
    <source>
        <dbReference type="Proteomes" id="UP000700596"/>
    </source>
</evidence>
<accession>A0A9P9EEC9</accession>
<dbReference type="Pfam" id="PF00642">
    <property type="entry name" value="zf-CCCH"/>
    <property type="match status" value="1"/>
</dbReference>
<feature type="region of interest" description="Disordered" evidence="5">
    <location>
        <begin position="1017"/>
        <end position="1064"/>
    </location>
</feature>
<evidence type="ECO:0000256" key="4">
    <source>
        <dbReference type="PROSITE-ProRule" id="PRU00723"/>
    </source>
</evidence>
<feature type="region of interest" description="Disordered" evidence="5">
    <location>
        <begin position="712"/>
        <end position="747"/>
    </location>
</feature>